<accession>A0A919DQ23</accession>
<comment type="caution">
    <text evidence="1">The sequence shown here is derived from an EMBL/GenBank/DDBJ whole genome shotgun (WGS) entry which is preliminary data.</text>
</comment>
<reference evidence="1" key="2">
    <citation type="submission" date="2020-09" db="EMBL/GenBank/DDBJ databases">
        <authorList>
            <person name="Sun Q."/>
            <person name="Zhou Y."/>
        </authorList>
    </citation>
    <scope>NUCLEOTIDE SEQUENCE</scope>
    <source>
        <strain evidence="1">CGMCC 4.7403</strain>
    </source>
</reference>
<dbReference type="RefSeq" id="WP_189788024.1">
    <property type="nucleotide sequence ID" value="NZ_BNAT01000060.1"/>
</dbReference>
<dbReference type="Proteomes" id="UP000603227">
    <property type="component" value="Unassembled WGS sequence"/>
</dbReference>
<name>A0A919DQ23_9ACTN</name>
<dbReference type="AlphaFoldDB" id="A0A919DQ23"/>
<proteinExistence type="predicted"/>
<evidence type="ECO:0000313" key="1">
    <source>
        <dbReference type="EMBL" id="GHE64566.1"/>
    </source>
</evidence>
<evidence type="ECO:0000313" key="2">
    <source>
        <dbReference type="Proteomes" id="UP000603227"/>
    </source>
</evidence>
<organism evidence="1 2">
    <name type="scientific">Streptomyces capitiformicae</name>
    <dbReference type="NCBI Taxonomy" id="2014920"/>
    <lineage>
        <taxon>Bacteria</taxon>
        <taxon>Bacillati</taxon>
        <taxon>Actinomycetota</taxon>
        <taxon>Actinomycetes</taxon>
        <taxon>Kitasatosporales</taxon>
        <taxon>Streptomycetaceae</taxon>
        <taxon>Streptomyces</taxon>
    </lineage>
</organism>
<dbReference type="EMBL" id="BNAT01000060">
    <property type="protein sequence ID" value="GHE64566.1"/>
    <property type="molecule type" value="Genomic_DNA"/>
</dbReference>
<protein>
    <submittedName>
        <fullName evidence="1">Uncharacterized protein</fullName>
    </submittedName>
</protein>
<reference evidence="1" key="1">
    <citation type="journal article" date="2014" name="Int. J. Syst. Evol. Microbiol.">
        <title>Complete genome sequence of Corynebacterium casei LMG S-19264T (=DSM 44701T), isolated from a smear-ripened cheese.</title>
        <authorList>
            <consortium name="US DOE Joint Genome Institute (JGI-PGF)"/>
            <person name="Walter F."/>
            <person name="Albersmeier A."/>
            <person name="Kalinowski J."/>
            <person name="Ruckert C."/>
        </authorList>
    </citation>
    <scope>NUCLEOTIDE SEQUENCE</scope>
    <source>
        <strain evidence="1">CGMCC 4.7403</strain>
    </source>
</reference>
<gene>
    <name evidence="1" type="ORF">GCM10017771_88040</name>
</gene>
<keyword evidence="2" id="KW-1185">Reference proteome</keyword>
<sequence>MRPKVESIAARLAVAARSEVRREEVPAGVRLEVDLPREQLSETARKTVLAAIADADAYGHERTGEGDYLWALVINKAEQSPDGR</sequence>